<evidence type="ECO:0000256" key="4">
    <source>
        <dbReference type="ARBA" id="ARBA00022801"/>
    </source>
</evidence>
<dbReference type="OrthoDB" id="9804325at2"/>
<dbReference type="InterPro" id="IPR037235">
    <property type="entry name" value="TRCF-like_C_D7"/>
</dbReference>
<dbReference type="Pfam" id="PF02559">
    <property type="entry name" value="CarD_TRCF_RID"/>
    <property type="match status" value="1"/>
</dbReference>
<evidence type="ECO:0000256" key="8">
    <source>
        <dbReference type="ARBA" id="ARBA00023204"/>
    </source>
</evidence>
<dbReference type="GO" id="GO:0016787">
    <property type="term" value="F:hydrolase activity"/>
    <property type="evidence" value="ECO:0007669"/>
    <property type="project" value="UniProtKB-KW"/>
</dbReference>
<dbReference type="Gene3D" id="3.90.1150.50">
    <property type="entry name" value="Transcription-repair-coupling factor, D7 domain"/>
    <property type="match status" value="1"/>
</dbReference>
<comment type="similarity">
    <text evidence="9">In the C-terminal section; belongs to the helicase family. RecG subfamily.</text>
</comment>
<reference evidence="12 13" key="1">
    <citation type="submission" date="2015-11" db="EMBL/GenBank/DDBJ databases">
        <title>Whole-Genome Sequence of Candidatus Oderbacter manganicum from the National Park Lower Oder Valley, Germany.</title>
        <authorList>
            <person name="Braun B."/>
            <person name="Liere K."/>
            <person name="Szewzyk U."/>
        </authorList>
    </citation>
    <scope>NUCLEOTIDE SEQUENCE [LARGE SCALE GENOMIC DNA]</scope>
    <source>
        <strain evidence="12 13">OTSz_A_272</strain>
    </source>
</reference>
<dbReference type="InterPro" id="IPR036101">
    <property type="entry name" value="CarD-like/TRCF_RID_sf"/>
</dbReference>
<keyword evidence="8 9" id="KW-0234">DNA repair</keyword>
<evidence type="ECO:0000256" key="6">
    <source>
        <dbReference type="ARBA" id="ARBA00022840"/>
    </source>
</evidence>
<dbReference type="Gene3D" id="3.30.2060.10">
    <property type="entry name" value="Penicillin-binding protein 1b domain"/>
    <property type="match status" value="1"/>
</dbReference>
<comment type="function">
    <text evidence="9">Couples transcription and DNA repair by recognizing RNA polymerase (RNAP) stalled at DNA lesions. Mediates ATP-dependent release of RNAP and its truncated transcript from the DNA, and recruitment of nucleotide excision repair machinery to the damaged site.</text>
</comment>
<evidence type="ECO:0000259" key="10">
    <source>
        <dbReference type="PROSITE" id="PS51192"/>
    </source>
</evidence>
<evidence type="ECO:0000256" key="1">
    <source>
        <dbReference type="ARBA" id="ARBA00022490"/>
    </source>
</evidence>
<dbReference type="NCBIfam" id="TIGR00580">
    <property type="entry name" value="mfd"/>
    <property type="match status" value="1"/>
</dbReference>
<dbReference type="SMART" id="SM01058">
    <property type="entry name" value="CarD_TRCF"/>
    <property type="match status" value="1"/>
</dbReference>
<dbReference type="InterPro" id="IPR041471">
    <property type="entry name" value="UvrB_inter"/>
</dbReference>
<dbReference type="KEGG" id="cbot:ATE48_00225"/>
<feature type="domain" description="Helicase C-terminal" evidence="11">
    <location>
        <begin position="810"/>
        <end position="964"/>
    </location>
</feature>
<organism evidence="12 13">
    <name type="scientific">Candidatus Viadribacter manganicus</name>
    <dbReference type="NCBI Taxonomy" id="1759059"/>
    <lineage>
        <taxon>Bacteria</taxon>
        <taxon>Pseudomonadati</taxon>
        <taxon>Pseudomonadota</taxon>
        <taxon>Alphaproteobacteria</taxon>
        <taxon>Hyphomonadales</taxon>
        <taxon>Hyphomonadaceae</taxon>
        <taxon>Candidatus Viadribacter</taxon>
    </lineage>
</organism>
<name>A0A1B1AD21_9PROT</name>
<dbReference type="SMART" id="SM00982">
    <property type="entry name" value="TRCF"/>
    <property type="match status" value="1"/>
</dbReference>
<dbReference type="SUPFAM" id="SSF143517">
    <property type="entry name" value="TRCF domain-like"/>
    <property type="match status" value="1"/>
</dbReference>
<dbReference type="Gene3D" id="3.40.50.11140">
    <property type="match status" value="1"/>
</dbReference>
<keyword evidence="7 9" id="KW-0238">DNA-binding</keyword>
<dbReference type="Proteomes" id="UP000092498">
    <property type="component" value="Chromosome"/>
</dbReference>
<dbReference type="InterPro" id="IPR005118">
    <property type="entry name" value="TRCF_C"/>
</dbReference>
<dbReference type="HAMAP" id="MF_00969">
    <property type="entry name" value="TRCF"/>
    <property type="match status" value="1"/>
</dbReference>
<dbReference type="InterPro" id="IPR014001">
    <property type="entry name" value="Helicase_ATP-bd"/>
</dbReference>
<dbReference type="GO" id="GO:0005737">
    <property type="term" value="C:cytoplasm"/>
    <property type="evidence" value="ECO:0007669"/>
    <property type="project" value="UniProtKB-SubCell"/>
</dbReference>
<dbReference type="FunCoup" id="A0A1B1AD21">
    <property type="interactions" value="446"/>
</dbReference>
<dbReference type="InterPro" id="IPR027417">
    <property type="entry name" value="P-loop_NTPase"/>
</dbReference>
<dbReference type="EMBL" id="CP013244">
    <property type="protein sequence ID" value="ANP44456.1"/>
    <property type="molecule type" value="Genomic_DNA"/>
</dbReference>
<protein>
    <recommendedName>
        <fullName evidence="9">Transcription-repair-coupling factor</fullName>
        <shortName evidence="9">TRCF</shortName>
        <ecNumber evidence="9">3.6.4.-</ecNumber>
    </recommendedName>
</protein>
<dbReference type="InterPro" id="IPR001650">
    <property type="entry name" value="Helicase_C-like"/>
</dbReference>
<keyword evidence="4 9" id="KW-0378">Hydrolase</keyword>
<dbReference type="GO" id="GO:0000716">
    <property type="term" value="P:transcription-coupled nucleotide-excision repair, DNA damage recognition"/>
    <property type="evidence" value="ECO:0007669"/>
    <property type="project" value="UniProtKB-UniRule"/>
</dbReference>
<evidence type="ECO:0000256" key="3">
    <source>
        <dbReference type="ARBA" id="ARBA00022763"/>
    </source>
</evidence>
<dbReference type="Pfam" id="PF17757">
    <property type="entry name" value="UvrB_inter"/>
    <property type="match status" value="1"/>
</dbReference>
<keyword evidence="6 9" id="KW-0067">ATP-binding</keyword>
<keyword evidence="13" id="KW-1185">Reference proteome</keyword>
<dbReference type="PANTHER" id="PTHR47964:SF1">
    <property type="entry name" value="ATP-DEPENDENT DNA HELICASE HOMOLOG RECG, CHLOROPLASTIC"/>
    <property type="match status" value="1"/>
</dbReference>
<accession>A0A1B1AD21</accession>
<comment type="similarity">
    <text evidence="9">In the N-terminal section; belongs to the UvrB family.</text>
</comment>
<evidence type="ECO:0000313" key="13">
    <source>
        <dbReference type="Proteomes" id="UP000092498"/>
    </source>
</evidence>
<dbReference type="CDD" id="cd17991">
    <property type="entry name" value="DEXHc_TRCF"/>
    <property type="match status" value="1"/>
</dbReference>
<dbReference type="AlphaFoldDB" id="A0A1B1AD21"/>
<evidence type="ECO:0000313" key="12">
    <source>
        <dbReference type="EMBL" id="ANP44456.1"/>
    </source>
</evidence>
<dbReference type="Gene3D" id="3.40.50.11180">
    <property type="match status" value="1"/>
</dbReference>
<dbReference type="Pfam" id="PF00270">
    <property type="entry name" value="DEAD"/>
    <property type="match status" value="1"/>
</dbReference>
<dbReference type="Gene3D" id="3.40.50.300">
    <property type="entry name" value="P-loop containing nucleotide triphosphate hydrolases"/>
    <property type="match status" value="2"/>
</dbReference>
<proteinExistence type="inferred from homology"/>
<evidence type="ECO:0000256" key="7">
    <source>
        <dbReference type="ARBA" id="ARBA00023125"/>
    </source>
</evidence>
<dbReference type="InterPro" id="IPR048635">
    <property type="entry name" value="MFD_D3"/>
</dbReference>
<evidence type="ECO:0000256" key="2">
    <source>
        <dbReference type="ARBA" id="ARBA00022741"/>
    </source>
</evidence>
<dbReference type="InterPro" id="IPR004576">
    <property type="entry name" value="Mfd"/>
</dbReference>
<evidence type="ECO:0000259" key="11">
    <source>
        <dbReference type="PROSITE" id="PS51194"/>
    </source>
</evidence>
<dbReference type="InterPro" id="IPR011545">
    <property type="entry name" value="DEAD/DEAH_box_helicase_dom"/>
</dbReference>
<keyword evidence="5" id="KW-0347">Helicase</keyword>
<dbReference type="Pfam" id="PF21132">
    <property type="entry name" value="MFD_D3"/>
    <property type="match status" value="1"/>
</dbReference>
<dbReference type="RefSeq" id="WP_066766534.1">
    <property type="nucleotide sequence ID" value="NZ_CP013244.1"/>
</dbReference>
<gene>
    <name evidence="9" type="primary">mfd</name>
    <name evidence="12" type="ORF">ATE48_00225</name>
</gene>
<dbReference type="GO" id="GO:0006355">
    <property type="term" value="P:regulation of DNA-templated transcription"/>
    <property type="evidence" value="ECO:0007669"/>
    <property type="project" value="UniProtKB-UniRule"/>
</dbReference>
<dbReference type="GO" id="GO:0005524">
    <property type="term" value="F:ATP binding"/>
    <property type="evidence" value="ECO:0007669"/>
    <property type="project" value="UniProtKB-UniRule"/>
</dbReference>
<keyword evidence="2 9" id="KW-0547">Nucleotide-binding</keyword>
<keyword evidence="1 9" id="KW-0963">Cytoplasm</keyword>
<dbReference type="PROSITE" id="PS51192">
    <property type="entry name" value="HELICASE_ATP_BIND_1"/>
    <property type="match status" value="1"/>
</dbReference>
<dbReference type="SMART" id="SM00487">
    <property type="entry name" value="DEXDc"/>
    <property type="match status" value="1"/>
</dbReference>
<evidence type="ECO:0000256" key="5">
    <source>
        <dbReference type="ARBA" id="ARBA00022806"/>
    </source>
</evidence>
<dbReference type="GO" id="GO:0003678">
    <property type="term" value="F:DNA helicase activity"/>
    <property type="evidence" value="ECO:0007669"/>
    <property type="project" value="TreeGrafter"/>
</dbReference>
<dbReference type="PANTHER" id="PTHR47964">
    <property type="entry name" value="ATP-DEPENDENT DNA HELICASE HOMOLOG RECG, CHLOROPLASTIC"/>
    <property type="match status" value="1"/>
</dbReference>
<dbReference type="SUPFAM" id="SSF52540">
    <property type="entry name" value="P-loop containing nucleoside triphosphate hydrolases"/>
    <property type="match status" value="4"/>
</dbReference>
<feature type="domain" description="Helicase ATP-binding" evidence="10">
    <location>
        <begin position="628"/>
        <end position="789"/>
    </location>
</feature>
<comment type="subcellular location">
    <subcellularLocation>
        <location evidence="9">Cytoplasm</location>
    </subcellularLocation>
</comment>
<keyword evidence="3 9" id="KW-0227">DNA damage</keyword>
<dbReference type="SUPFAM" id="SSF141259">
    <property type="entry name" value="CarD-like"/>
    <property type="match status" value="1"/>
</dbReference>
<sequence>MKDPALPQKLIETLAKSKDALVVSGAPEGVDAAGLAEAARLRGGVTLFIARDEPRASQFEAAAKFFAPELETLRLPAWDTLPYDRISPAAAVAAQRCAALTQLARRGEKDAPLLIVATASAVAQRVPPRQRLAQGSFAAEAGAETSMEQLESYLVVNGYSRASTVRAPGEFAVRGGLIDVFPPGAPEPFRFDFFGDTLETVRSFDPETQISKAKFKTALLTPVSEVLLDDMTVLQFRRRFTQAFGAVSDPLYDSVSARIRRQGVEQFLPFFYERLETIFDYAGENALVAFDALAEEAIKERVETARDHYDSRKTAPIPRGGAPFRAPEPELLYLSDEALVAALGARALRRITHFDTDAKKSIDLGAKPGRDFAPERNTADVNVFEMAAKHIAALTKAKKRVIIAAWSDGSAERLAGVLSDHGLEAVVRSQSWRHAAALPKGAHALAVLPIEHGFETDQLALIAEQDILGDRLARPRKRRKAASVIAEAAAMNQGDLIVHQDHGVGRYEGLKTLDVAGAPHDCLDLTYHGGDKLYLPVENIELVSRYGAEDAEAQLDKLGGVAWQSRKARAKQRLRDMAEELLRIAALRATRVAEAVAPPEGLWDEFCARFPYEETDDQLSAIDDVVGDLAAGRPMDRLICGDVGFGKTEVALRAAFLVAMTGKQVAVVAPTTLLCRQHFRTFSERFRGLPIRVRQLSRLVTTKEANETKAGLVDGTIEIVVGTHALLSKTMKFSDLGLMIIDEEQHFGVKHKERLKDLRAEVHALTLSATPIPRTLQLALAGVREMSLITTPPIDRMAVRTYVTPFDAVTVREALLREKYRGGQSFFVAPRITDLEEIAEFLRRNVPEVTFAIAHGQMGAGSLDEIMTNFYDGAFDILVSTSIVESGLDIPRANTLVCFRADMFGLAQLYQLRGRVGRSKLRAYAYLTTAAEQSMTVSAEKRLKILGSLDSLGAGFTLASHDLDMRGGGNLLGEEQSGHIREVGVELYQSMLEEAVASLRDGTDEAVSEKSWSPQINVGASVLIPEDYVADLTVRLALYRRLAELDSDQEREAFAAELIDRFGTLPAEAEQLIAVAALKALCRRCQISKLDAGPKGAVLTFRETGFPDPLALVRFITERPDDYKMRPDGKLVVQGGWPEATQRLRALRGVLEAMSRLATRKAA</sequence>
<dbReference type="InterPro" id="IPR047112">
    <property type="entry name" value="RecG/Mfd"/>
</dbReference>
<dbReference type="InParanoid" id="A0A1B1AD21"/>
<dbReference type="InterPro" id="IPR003711">
    <property type="entry name" value="CarD-like/TRCF_RID"/>
</dbReference>
<evidence type="ECO:0000256" key="9">
    <source>
        <dbReference type="HAMAP-Rule" id="MF_00969"/>
    </source>
</evidence>
<dbReference type="PROSITE" id="PS51194">
    <property type="entry name" value="HELICASE_CTER"/>
    <property type="match status" value="1"/>
</dbReference>
<dbReference type="GO" id="GO:0003684">
    <property type="term" value="F:damaged DNA binding"/>
    <property type="evidence" value="ECO:0007669"/>
    <property type="project" value="InterPro"/>
</dbReference>
<dbReference type="Pfam" id="PF03461">
    <property type="entry name" value="TRCF"/>
    <property type="match status" value="1"/>
</dbReference>
<dbReference type="EC" id="3.6.4.-" evidence="9"/>
<dbReference type="Gene3D" id="2.40.10.170">
    <property type="match status" value="1"/>
</dbReference>
<dbReference type="STRING" id="1759059.ATE48_00225"/>
<dbReference type="SMART" id="SM00490">
    <property type="entry name" value="HELICc"/>
    <property type="match status" value="1"/>
</dbReference>
<dbReference type="Pfam" id="PF00271">
    <property type="entry name" value="Helicase_C"/>
    <property type="match status" value="1"/>
</dbReference>